<proteinExistence type="predicted"/>
<reference evidence="1" key="1">
    <citation type="submission" date="2018-02" db="EMBL/GenBank/DDBJ databases">
        <title>Rhizophora mucronata_Transcriptome.</title>
        <authorList>
            <person name="Meera S.P."/>
            <person name="Sreeshan A."/>
            <person name="Augustine A."/>
        </authorList>
    </citation>
    <scope>NUCLEOTIDE SEQUENCE</scope>
    <source>
        <tissue evidence="1">Leaf</tissue>
    </source>
</reference>
<dbReference type="EMBL" id="GGEC01062315">
    <property type="protein sequence ID" value="MBX42799.1"/>
    <property type="molecule type" value="Transcribed_RNA"/>
</dbReference>
<name>A0A2P2NJY9_RHIMU</name>
<dbReference type="AlphaFoldDB" id="A0A2P2NJY9"/>
<sequence length="22" mass="2752">MRSGYVWRREEECGGSWWSFSR</sequence>
<organism evidence="1">
    <name type="scientific">Rhizophora mucronata</name>
    <name type="common">Asiatic mangrove</name>
    <dbReference type="NCBI Taxonomy" id="61149"/>
    <lineage>
        <taxon>Eukaryota</taxon>
        <taxon>Viridiplantae</taxon>
        <taxon>Streptophyta</taxon>
        <taxon>Embryophyta</taxon>
        <taxon>Tracheophyta</taxon>
        <taxon>Spermatophyta</taxon>
        <taxon>Magnoliopsida</taxon>
        <taxon>eudicotyledons</taxon>
        <taxon>Gunneridae</taxon>
        <taxon>Pentapetalae</taxon>
        <taxon>rosids</taxon>
        <taxon>fabids</taxon>
        <taxon>Malpighiales</taxon>
        <taxon>Rhizophoraceae</taxon>
        <taxon>Rhizophora</taxon>
    </lineage>
</organism>
<protein>
    <submittedName>
        <fullName evidence="1">Uncharacterized protein</fullName>
    </submittedName>
</protein>
<evidence type="ECO:0000313" key="1">
    <source>
        <dbReference type="EMBL" id="MBX42799.1"/>
    </source>
</evidence>
<accession>A0A2P2NJY9</accession>